<dbReference type="GO" id="GO:0019628">
    <property type="term" value="P:urate catabolic process"/>
    <property type="evidence" value="ECO:0007669"/>
    <property type="project" value="TreeGrafter"/>
</dbReference>
<dbReference type="GO" id="GO:0051997">
    <property type="term" value="F:2-oxo-4-hydroxy-4-carboxy-5-ureidoimidazoline decarboxylase activity"/>
    <property type="evidence" value="ECO:0007669"/>
    <property type="project" value="UniProtKB-EC"/>
</dbReference>
<evidence type="ECO:0000313" key="9">
    <source>
        <dbReference type="EMBL" id="MDV6310825.1"/>
    </source>
</evidence>
<sequence length="181" mass="20085">MRPDDRRDAADEGDVRRFNELSVDACVERLLACCSSPTWARRVATARPFVDAQALLDRADQILTELTETDIDEALAGHPRIGDRPDNASSAREQSGVAGADPSVLAELEEFNAAYEQRFGHVYLVFANGRPAHELLGILKKRIDNDAETERRVMRAELAKINRSRLIRMLATHDTDEGASA</sequence>
<evidence type="ECO:0000256" key="1">
    <source>
        <dbReference type="ARBA" id="ARBA00001163"/>
    </source>
</evidence>
<evidence type="ECO:0000256" key="4">
    <source>
        <dbReference type="ARBA" id="ARBA00022631"/>
    </source>
</evidence>
<comment type="pathway">
    <text evidence="2">Purine metabolism; urate degradation; (S)-allantoin from urate: step 3/3.</text>
</comment>
<dbReference type="AlphaFoldDB" id="A0AAE4R5Q6"/>
<dbReference type="Pfam" id="PF09349">
    <property type="entry name" value="OHCU_decarbox"/>
    <property type="match status" value="1"/>
</dbReference>
<keyword evidence="4" id="KW-0659">Purine metabolism</keyword>
<dbReference type="EMBL" id="JAWLKH010000002">
    <property type="protein sequence ID" value="MDV6310825.1"/>
    <property type="molecule type" value="Genomic_DNA"/>
</dbReference>
<dbReference type="PANTHER" id="PTHR43466:SF1">
    <property type="entry name" value="2-OXO-4-HYDROXY-4-CARBOXY-5-UREIDOIMIDAZOLINE DECARBOXYLASE-RELATED"/>
    <property type="match status" value="1"/>
</dbReference>
<dbReference type="RefSeq" id="WP_024497249.1">
    <property type="nucleotide sequence ID" value="NZ_CP096596.1"/>
</dbReference>
<proteinExistence type="predicted"/>
<dbReference type="Gene3D" id="1.10.3330.10">
    <property type="entry name" value="Oxo-4-hydroxy-4-carboxy-5-ureidoimidazoline decarboxylase"/>
    <property type="match status" value="1"/>
</dbReference>
<comment type="catalytic activity">
    <reaction evidence="1">
        <text>5-hydroxy-2-oxo-4-ureido-2,5-dihydro-1H-imidazole-5-carboxylate + H(+) = (S)-allantoin + CO2</text>
        <dbReference type="Rhea" id="RHEA:26301"/>
        <dbReference type="ChEBI" id="CHEBI:15378"/>
        <dbReference type="ChEBI" id="CHEBI:15678"/>
        <dbReference type="ChEBI" id="CHEBI:16526"/>
        <dbReference type="ChEBI" id="CHEBI:58639"/>
        <dbReference type="EC" id="4.1.1.97"/>
    </reaction>
</comment>
<keyword evidence="5" id="KW-0210">Decarboxylase</keyword>
<evidence type="ECO:0000256" key="2">
    <source>
        <dbReference type="ARBA" id="ARBA00004754"/>
    </source>
</evidence>
<feature type="region of interest" description="Disordered" evidence="7">
    <location>
        <begin position="77"/>
        <end position="99"/>
    </location>
</feature>
<accession>A0AAE4R5Q6</accession>
<dbReference type="GO" id="GO:0006144">
    <property type="term" value="P:purine nucleobase metabolic process"/>
    <property type="evidence" value="ECO:0007669"/>
    <property type="project" value="UniProtKB-KW"/>
</dbReference>
<feature type="domain" description="Oxo-4-hydroxy-4-carboxy-5-ureidoimidazoline decarboxylase" evidence="8">
    <location>
        <begin position="19"/>
        <end position="166"/>
    </location>
</feature>
<reference evidence="9" key="1">
    <citation type="submission" date="2023-10" db="EMBL/GenBank/DDBJ databases">
        <title>Development of a sustainable strategy for remediation of hydrocarbon-contaminated territories based on the waste exchange concept.</title>
        <authorList>
            <person name="Krivoruchko A."/>
        </authorList>
    </citation>
    <scope>NUCLEOTIDE SEQUENCE</scope>
    <source>
        <strain evidence="9">IEGM 1279</strain>
    </source>
</reference>
<comment type="caution">
    <text evidence="9">The sequence shown here is derived from an EMBL/GenBank/DDBJ whole genome shotgun (WGS) entry which is preliminary data.</text>
</comment>
<gene>
    <name evidence="9" type="primary">uraD</name>
    <name evidence="9" type="ORF">R3Q15_02735</name>
</gene>
<name>A0AAE4R5Q6_9ACTN</name>
<dbReference type="InterPro" id="IPR017595">
    <property type="entry name" value="OHCU_decarboxylase-2"/>
</dbReference>
<evidence type="ECO:0000313" key="10">
    <source>
        <dbReference type="Proteomes" id="UP001185922"/>
    </source>
</evidence>
<dbReference type="InterPro" id="IPR018020">
    <property type="entry name" value="OHCU_decarboxylase"/>
</dbReference>
<organism evidence="9 10">
    <name type="scientific">Gordonia amicalis</name>
    <dbReference type="NCBI Taxonomy" id="89053"/>
    <lineage>
        <taxon>Bacteria</taxon>
        <taxon>Bacillati</taxon>
        <taxon>Actinomycetota</taxon>
        <taxon>Actinomycetes</taxon>
        <taxon>Mycobacteriales</taxon>
        <taxon>Gordoniaceae</taxon>
        <taxon>Gordonia</taxon>
    </lineage>
</organism>
<evidence type="ECO:0000256" key="7">
    <source>
        <dbReference type="SAM" id="MobiDB-lite"/>
    </source>
</evidence>
<dbReference type="SUPFAM" id="SSF158694">
    <property type="entry name" value="UraD-Like"/>
    <property type="match status" value="1"/>
</dbReference>
<evidence type="ECO:0000256" key="6">
    <source>
        <dbReference type="ARBA" id="ARBA00023239"/>
    </source>
</evidence>
<protein>
    <recommendedName>
        <fullName evidence="3">2-oxo-4-hydroxy-4-carboxy-5-ureidoimidazoline decarboxylase</fullName>
        <ecNumber evidence="3">4.1.1.97</ecNumber>
    </recommendedName>
</protein>
<evidence type="ECO:0000259" key="8">
    <source>
        <dbReference type="Pfam" id="PF09349"/>
    </source>
</evidence>
<evidence type="ECO:0000256" key="5">
    <source>
        <dbReference type="ARBA" id="ARBA00022793"/>
    </source>
</evidence>
<evidence type="ECO:0000256" key="3">
    <source>
        <dbReference type="ARBA" id="ARBA00012257"/>
    </source>
</evidence>
<dbReference type="EC" id="4.1.1.97" evidence="3"/>
<dbReference type="NCBIfam" id="TIGR03180">
    <property type="entry name" value="UraD_2"/>
    <property type="match status" value="1"/>
</dbReference>
<keyword evidence="6 9" id="KW-0456">Lyase</keyword>
<dbReference type="PANTHER" id="PTHR43466">
    <property type="entry name" value="2-OXO-4-HYDROXY-4-CARBOXY-5-UREIDOIMIDAZOLINE DECARBOXYLASE-RELATED"/>
    <property type="match status" value="1"/>
</dbReference>
<dbReference type="Proteomes" id="UP001185922">
    <property type="component" value="Unassembled WGS sequence"/>
</dbReference>
<dbReference type="InterPro" id="IPR036778">
    <property type="entry name" value="OHCU_decarboxylase_sf"/>
</dbReference>
<dbReference type="NCBIfam" id="NF010372">
    <property type="entry name" value="PRK13798.1"/>
    <property type="match status" value="1"/>
</dbReference>